<dbReference type="PROSITE" id="PS00571">
    <property type="entry name" value="AMIDASES"/>
    <property type="match status" value="1"/>
</dbReference>
<evidence type="ECO:0000313" key="3">
    <source>
        <dbReference type="EMBL" id="MBJ7597037.1"/>
    </source>
</evidence>
<proteinExistence type="inferred from homology"/>
<evidence type="ECO:0000313" key="4">
    <source>
        <dbReference type="Proteomes" id="UP000612893"/>
    </source>
</evidence>
<organism evidence="3 4">
    <name type="scientific">Candidatus Nephthysia bennettiae</name>
    <dbReference type="NCBI Taxonomy" id="3127016"/>
    <lineage>
        <taxon>Bacteria</taxon>
        <taxon>Bacillati</taxon>
        <taxon>Candidatus Dormiibacterota</taxon>
        <taxon>Candidatus Dormibacteria</taxon>
        <taxon>Candidatus Dormibacterales</taxon>
        <taxon>Candidatus Dormibacteraceae</taxon>
        <taxon>Candidatus Nephthysia</taxon>
    </lineage>
</organism>
<dbReference type="Pfam" id="PF01425">
    <property type="entry name" value="Amidase"/>
    <property type="match status" value="1"/>
</dbReference>
<dbReference type="AlphaFoldDB" id="A0A934NC66"/>
<name>A0A934NC66_9BACT</name>
<dbReference type="EMBL" id="JAEKNR010000032">
    <property type="protein sequence ID" value="MBJ7597037.1"/>
    <property type="molecule type" value="Genomic_DNA"/>
</dbReference>
<dbReference type="SUPFAM" id="SSF75304">
    <property type="entry name" value="Amidase signature (AS) enzymes"/>
    <property type="match status" value="1"/>
</dbReference>
<sequence length="479" mass="50796">MNRDELCYAPILVLRELLARRAVSARELVEALIDRLEEVNPSLNAVVALRPEAALAEAQSLDRDSSTRGPLAGIPFTIKDLNETADLPTTMGSRAFAGHQAGFDAEVVRRLRQAGAILLGKTNTPEFGLRATTENQLFGTTRNPWNLGYNPGGSSGGAAAAVAAGISPLAQGSDGGGSIRNPASSCGVVGLKPTRGRVSGAPAAYEAWAGLATDGPLARTIRDVALMLDVIAGPVAGEPYGLPQAMPFLAACDRRPSKLRLAYTALPAHGQIHSEVKDALVRVVRTFREMGHEVEEASPDLTGLRAAFITIVGGNVGALKKRVPPEKLGDLEPSTVNLMLSGHSLTAADYCEAVNTARTRAAAIMGFWREYDFLLTPTMTQLPPLLGAMPSSFELDAIWDEITDLGAFTYPFNVTGQPSLSVPAGWSIEHKLPIGVQIVGEYGSESELLALAACYEEAQPWIDRRPQLHPSGMASTTQG</sequence>
<dbReference type="Gene3D" id="3.90.1300.10">
    <property type="entry name" value="Amidase signature (AS) domain"/>
    <property type="match status" value="1"/>
</dbReference>
<keyword evidence="4" id="KW-1185">Reference proteome</keyword>
<evidence type="ECO:0000259" key="2">
    <source>
        <dbReference type="Pfam" id="PF01425"/>
    </source>
</evidence>
<dbReference type="InterPro" id="IPR023631">
    <property type="entry name" value="Amidase_dom"/>
</dbReference>
<reference evidence="3" key="1">
    <citation type="submission" date="2020-10" db="EMBL/GenBank/DDBJ databases">
        <title>Ca. Dormibacterota MAGs.</title>
        <authorList>
            <person name="Montgomery K."/>
        </authorList>
    </citation>
    <scope>NUCLEOTIDE SEQUENCE [LARGE SCALE GENOMIC DNA]</scope>
    <source>
        <strain evidence="3">SC8812_S17_10</strain>
    </source>
</reference>
<dbReference type="PANTHER" id="PTHR11895">
    <property type="entry name" value="TRANSAMIDASE"/>
    <property type="match status" value="1"/>
</dbReference>
<evidence type="ECO:0000256" key="1">
    <source>
        <dbReference type="ARBA" id="ARBA00009199"/>
    </source>
</evidence>
<gene>
    <name evidence="3" type="ORF">JF922_02985</name>
</gene>
<feature type="domain" description="Amidase" evidence="2">
    <location>
        <begin position="27"/>
        <end position="449"/>
    </location>
</feature>
<dbReference type="InterPro" id="IPR000120">
    <property type="entry name" value="Amidase"/>
</dbReference>
<accession>A0A934NC66</accession>
<dbReference type="PANTHER" id="PTHR11895:SF7">
    <property type="entry name" value="GLUTAMYL-TRNA(GLN) AMIDOTRANSFERASE SUBUNIT A, MITOCHONDRIAL"/>
    <property type="match status" value="1"/>
</dbReference>
<protein>
    <submittedName>
        <fullName evidence="3">Amidase</fullName>
    </submittedName>
</protein>
<dbReference type="InterPro" id="IPR020556">
    <property type="entry name" value="Amidase_CS"/>
</dbReference>
<dbReference type="Proteomes" id="UP000612893">
    <property type="component" value="Unassembled WGS sequence"/>
</dbReference>
<comment type="similarity">
    <text evidence="1">Belongs to the amidase family.</text>
</comment>
<comment type="caution">
    <text evidence="3">The sequence shown here is derived from an EMBL/GenBank/DDBJ whole genome shotgun (WGS) entry which is preliminary data.</text>
</comment>
<dbReference type="RefSeq" id="WP_338198956.1">
    <property type="nucleotide sequence ID" value="NZ_JAEKNR010000032.1"/>
</dbReference>
<dbReference type="InterPro" id="IPR036928">
    <property type="entry name" value="AS_sf"/>
</dbReference>